<keyword evidence="3" id="KW-1185">Reference proteome</keyword>
<comment type="caution">
    <text evidence="2">The sequence shown here is derived from an EMBL/GenBank/DDBJ whole genome shotgun (WGS) entry which is preliminary data.</text>
</comment>
<dbReference type="AlphaFoldDB" id="A0A821Q2Q1"/>
<organism evidence="2 3">
    <name type="scientific">Rotaria socialis</name>
    <dbReference type="NCBI Taxonomy" id="392032"/>
    <lineage>
        <taxon>Eukaryota</taxon>
        <taxon>Metazoa</taxon>
        <taxon>Spiralia</taxon>
        <taxon>Gnathifera</taxon>
        <taxon>Rotifera</taxon>
        <taxon>Eurotatoria</taxon>
        <taxon>Bdelloidea</taxon>
        <taxon>Philodinida</taxon>
        <taxon>Philodinidae</taxon>
        <taxon>Rotaria</taxon>
    </lineage>
</organism>
<name>A0A821Q2Q1_9BILA</name>
<accession>A0A821Q2Q1</accession>
<feature type="compositionally biased region" description="Basic and acidic residues" evidence="1">
    <location>
        <begin position="99"/>
        <end position="111"/>
    </location>
</feature>
<proteinExistence type="predicted"/>
<feature type="compositionally biased region" description="Polar residues" evidence="1">
    <location>
        <begin position="59"/>
        <end position="73"/>
    </location>
</feature>
<sequence>TEQVSVESVVARKRESDEEEYEESYESDQDAPEYRTTAEVIKTEFTTQDEDEHFDASVTPHQTFLESPLVETTPTDEQDDYYDSREASAADSSIVERSATAEEYSHQSSVEKKKRMNY</sequence>
<evidence type="ECO:0000313" key="2">
    <source>
        <dbReference type="EMBL" id="CAF4812957.1"/>
    </source>
</evidence>
<reference evidence="2" key="1">
    <citation type="submission" date="2021-02" db="EMBL/GenBank/DDBJ databases">
        <authorList>
            <person name="Nowell W R."/>
        </authorList>
    </citation>
    <scope>NUCLEOTIDE SEQUENCE</scope>
</reference>
<evidence type="ECO:0000313" key="3">
    <source>
        <dbReference type="Proteomes" id="UP000663873"/>
    </source>
</evidence>
<dbReference type="EMBL" id="CAJOBP010051003">
    <property type="protein sequence ID" value="CAF4812957.1"/>
    <property type="molecule type" value="Genomic_DNA"/>
</dbReference>
<protein>
    <submittedName>
        <fullName evidence="2">Uncharacterized protein</fullName>
    </submittedName>
</protein>
<dbReference type="Proteomes" id="UP000663873">
    <property type="component" value="Unassembled WGS sequence"/>
</dbReference>
<evidence type="ECO:0000256" key="1">
    <source>
        <dbReference type="SAM" id="MobiDB-lite"/>
    </source>
</evidence>
<feature type="compositionally biased region" description="Acidic residues" evidence="1">
    <location>
        <begin position="17"/>
        <end position="31"/>
    </location>
</feature>
<feature type="non-terminal residue" evidence="2">
    <location>
        <position position="1"/>
    </location>
</feature>
<feature type="region of interest" description="Disordered" evidence="1">
    <location>
        <begin position="1"/>
        <end position="118"/>
    </location>
</feature>
<feature type="non-terminal residue" evidence="2">
    <location>
        <position position="118"/>
    </location>
</feature>
<gene>
    <name evidence="2" type="ORF">UJA718_LOCUS41813</name>
</gene>